<proteinExistence type="predicted"/>
<feature type="transmembrane region" description="Helical" evidence="1">
    <location>
        <begin position="297"/>
        <end position="317"/>
    </location>
</feature>
<feature type="transmembrane region" description="Helical" evidence="1">
    <location>
        <begin position="265"/>
        <end position="285"/>
    </location>
</feature>
<feature type="transmembrane region" description="Helical" evidence="1">
    <location>
        <begin position="170"/>
        <end position="188"/>
    </location>
</feature>
<accession>A0A1F7JPF6</accession>
<evidence type="ECO:0000313" key="2">
    <source>
        <dbReference type="EMBL" id="OGK57482.1"/>
    </source>
</evidence>
<keyword evidence="1" id="KW-0812">Transmembrane</keyword>
<feature type="transmembrane region" description="Helical" evidence="1">
    <location>
        <begin position="146"/>
        <end position="163"/>
    </location>
</feature>
<evidence type="ECO:0000313" key="3">
    <source>
        <dbReference type="Proteomes" id="UP000176376"/>
    </source>
</evidence>
<evidence type="ECO:0008006" key="4">
    <source>
        <dbReference type="Google" id="ProtNLM"/>
    </source>
</evidence>
<dbReference type="STRING" id="1802074.A3J15_01170"/>
<feature type="transmembrane region" description="Helical" evidence="1">
    <location>
        <begin position="71"/>
        <end position="97"/>
    </location>
</feature>
<sequence>MTNQKRFFFGLFFLGFILRILLLFYDFSFDVNNHITWAKDLWQRGFGDFYNIPSSEAFASKFPNYPPLSLFMFYIIYPLQSIIYNLTWWLNITFPIFPSKIVLFIESRMFLAGLMKLPAIFADLGLAAMSYKIAQKMNPTDKKPPLIIAALILFNPAFFYNSALWGQIDVIPLLFIVFSFYFLFFSKRHLLSNVIFTLAILIKPTVLVFLPFYILFFIKKNNVKNIIYAFIIANIIFWISFLPFIKLHDIFTPYSIFIDKILTKQSLPFVTNGAFNFWILITYFEGIKDIAPFVFGISYRIWGYILVAVFWLLVTGYLLKNKKITPENIFLALALFGLGAFLFLTKMHERYLMLPLPFLLLASVKYRKLLPWFLYLSLISFLNMYHSWPVPRIEPLFQVINHPFSVKIISMGNLFVAFYLLYRIKSTFAPRMTVENSL</sequence>
<comment type="caution">
    <text evidence="2">The sequence shown here is derived from an EMBL/GenBank/DDBJ whole genome shotgun (WGS) entry which is preliminary data.</text>
</comment>
<feature type="transmembrane region" description="Helical" evidence="1">
    <location>
        <begin position="369"/>
        <end position="388"/>
    </location>
</feature>
<dbReference type="EMBL" id="MGAY01000001">
    <property type="protein sequence ID" value="OGK57482.1"/>
    <property type="molecule type" value="Genomic_DNA"/>
</dbReference>
<gene>
    <name evidence="2" type="ORF">A3J15_01170</name>
</gene>
<evidence type="ECO:0000256" key="1">
    <source>
        <dbReference type="SAM" id="Phobius"/>
    </source>
</evidence>
<dbReference type="AlphaFoldDB" id="A0A1F7JPF6"/>
<dbReference type="Proteomes" id="UP000176376">
    <property type="component" value="Unassembled WGS sequence"/>
</dbReference>
<protein>
    <recommendedName>
        <fullName evidence="4">Glycosyltransferase RgtA/B/C/D-like domain-containing protein</fullName>
    </recommendedName>
</protein>
<feature type="transmembrane region" description="Helical" evidence="1">
    <location>
        <begin position="109"/>
        <end position="134"/>
    </location>
</feature>
<feature type="transmembrane region" description="Helical" evidence="1">
    <location>
        <begin position="329"/>
        <end position="348"/>
    </location>
</feature>
<keyword evidence="1" id="KW-0472">Membrane</keyword>
<keyword evidence="1" id="KW-1133">Transmembrane helix</keyword>
<feature type="transmembrane region" description="Helical" evidence="1">
    <location>
        <begin position="194"/>
        <end position="218"/>
    </location>
</feature>
<organism evidence="2 3">
    <name type="scientific">Candidatus Roizmanbacteria bacterium RIFCSPLOWO2_02_FULL_38_10</name>
    <dbReference type="NCBI Taxonomy" id="1802074"/>
    <lineage>
        <taxon>Bacteria</taxon>
        <taxon>Candidatus Roizmaniibacteriota</taxon>
    </lineage>
</organism>
<name>A0A1F7JPF6_9BACT</name>
<feature type="transmembrane region" description="Helical" evidence="1">
    <location>
        <begin position="7"/>
        <end position="25"/>
    </location>
</feature>
<feature type="transmembrane region" description="Helical" evidence="1">
    <location>
        <begin position="225"/>
        <end position="245"/>
    </location>
</feature>
<reference evidence="2 3" key="1">
    <citation type="journal article" date="2016" name="Nat. Commun.">
        <title>Thousands of microbial genomes shed light on interconnected biogeochemical processes in an aquifer system.</title>
        <authorList>
            <person name="Anantharaman K."/>
            <person name="Brown C.T."/>
            <person name="Hug L.A."/>
            <person name="Sharon I."/>
            <person name="Castelle C.J."/>
            <person name="Probst A.J."/>
            <person name="Thomas B.C."/>
            <person name="Singh A."/>
            <person name="Wilkins M.J."/>
            <person name="Karaoz U."/>
            <person name="Brodie E.L."/>
            <person name="Williams K.H."/>
            <person name="Hubbard S.S."/>
            <person name="Banfield J.F."/>
        </authorList>
    </citation>
    <scope>NUCLEOTIDE SEQUENCE [LARGE SCALE GENOMIC DNA]</scope>
</reference>
<feature type="transmembrane region" description="Helical" evidence="1">
    <location>
        <begin position="400"/>
        <end position="422"/>
    </location>
</feature>